<dbReference type="EMBL" id="OD002081">
    <property type="protein sequence ID" value="CAD7404157.1"/>
    <property type="molecule type" value="Genomic_DNA"/>
</dbReference>
<gene>
    <name evidence="1" type="ORF">TPSB3V08_LOCUS4355</name>
</gene>
<protein>
    <submittedName>
        <fullName evidence="1">Uncharacterized protein</fullName>
    </submittedName>
</protein>
<evidence type="ECO:0000313" key="1">
    <source>
        <dbReference type="EMBL" id="CAD7404157.1"/>
    </source>
</evidence>
<dbReference type="AlphaFoldDB" id="A0A7R9H124"/>
<reference evidence="1" key="1">
    <citation type="submission" date="2020-11" db="EMBL/GenBank/DDBJ databases">
        <authorList>
            <person name="Tran Van P."/>
        </authorList>
    </citation>
    <scope>NUCLEOTIDE SEQUENCE</scope>
</reference>
<name>A0A7R9H124_TIMPO</name>
<accession>A0A7R9H124</accession>
<organism evidence="1">
    <name type="scientific">Timema poppense</name>
    <name type="common">Walking stick</name>
    <dbReference type="NCBI Taxonomy" id="170557"/>
    <lineage>
        <taxon>Eukaryota</taxon>
        <taxon>Metazoa</taxon>
        <taxon>Ecdysozoa</taxon>
        <taxon>Arthropoda</taxon>
        <taxon>Hexapoda</taxon>
        <taxon>Insecta</taxon>
        <taxon>Pterygota</taxon>
        <taxon>Neoptera</taxon>
        <taxon>Polyneoptera</taxon>
        <taxon>Phasmatodea</taxon>
        <taxon>Timematodea</taxon>
        <taxon>Timematoidea</taxon>
        <taxon>Timematidae</taxon>
        <taxon>Timema</taxon>
    </lineage>
</organism>
<sequence>MFLKSELGQNGGTGTPIDSVPVSGSGFWCSIKYRLHPWRFFTRGRMVLGATLAVEYTADDGEIEVRISVWCTEGVRSKTITLRKCGYVTDSLDDLADPLDEHRGPHFENLRFRPVKIPFNRPIITVSPDFL</sequence>
<proteinExistence type="predicted"/>